<accession>A0A6H0ZS30</accession>
<reference evidence="1 2" key="1">
    <citation type="submission" date="2020-04" db="EMBL/GenBank/DDBJ databases">
        <title>FDA dAtabase for Regulatory Grade micrObial Sequences (FDA-ARGOS): Supporting development and validation of Infectious Disease Dx tests.</title>
        <authorList>
            <person name="Sciortino C."/>
            <person name="Tallon L."/>
            <person name="Sadzewicz L."/>
            <person name="Vavikolanu K."/>
            <person name="Mehta A."/>
            <person name="Aluvathingal J."/>
            <person name="Nadendla S."/>
            <person name="Nandy P."/>
            <person name="Geyer C."/>
            <person name="Yan Y."/>
            <person name="Sichtig H."/>
        </authorList>
    </citation>
    <scope>NUCLEOTIDE SEQUENCE [LARGE SCALE GENOMIC DNA]</scope>
    <source>
        <strain evidence="1 2">FDAARGOS_633</strain>
    </source>
</reference>
<evidence type="ECO:0000313" key="2">
    <source>
        <dbReference type="Proteomes" id="UP000500870"/>
    </source>
</evidence>
<organism evidence="1 2">
    <name type="scientific">Agrobacterium pusense</name>
    <dbReference type="NCBI Taxonomy" id="648995"/>
    <lineage>
        <taxon>Bacteria</taxon>
        <taxon>Pseudomonadati</taxon>
        <taxon>Pseudomonadota</taxon>
        <taxon>Alphaproteobacteria</taxon>
        <taxon>Hyphomicrobiales</taxon>
        <taxon>Rhizobiaceae</taxon>
        <taxon>Rhizobium/Agrobacterium group</taxon>
        <taxon>Agrobacterium</taxon>
    </lineage>
</organism>
<name>A0A6H0ZS30_9HYPH</name>
<gene>
    <name evidence="1" type="ORF">FOB41_16290</name>
</gene>
<proteinExistence type="predicted"/>
<sequence>MTFDAVNEYNAPLRQNGTCLFYLSDENTTAAIAPMGLKELAAKVKNFTDRAKLATTPDQAKSIEEEGKVLQLEVLSTQMKAMSIEMKLRNTPSIKYPIPLAETRVKPGPKAF</sequence>
<dbReference type="AlphaFoldDB" id="A0A6H0ZS30"/>
<evidence type="ECO:0000313" key="1">
    <source>
        <dbReference type="EMBL" id="QIX22590.1"/>
    </source>
</evidence>
<dbReference type="RefSeq" id="WP_136882496.1">
    <property type="nucleotide sequence ID" value="NZ_CP050898.1"/>
</dbReference>
<dbReference type="EMBL" id="CP050898">
    <property type="protein sequence ID" value="QIX22590.1"/>
    <property type="molecule type" value="Genomic_DNA"/>
</dbReference>
<protein>
    <submittedName>
        <fullName evidence="1">Uncharacterized protein</fullName>
    </submittedName>
</protein>
<dbReference type="Proteomes" id="UP000500870">
    <property type="component" value="Chromosome 1"/>
</dbReference>